<dbReference type="GeneID" id="55011222"/>
<dbReference type="EMBL" id="MK305888">
    <property type="protein sequence ID" value="QAX92792.1"/>
    <property type="molecule type" value="Genomic_DNA"/>
</dbReference>
<gene>
    <name evidence="1" type="primary">31</name>
    <name evidence="1" type="ORF">SEA_AUSTINTATIOUS_31</name>
</gene>
<sequence length="61" mass="6807">MTGPVIPRDEAFANARRVLDIALADIAADYAAGRLSPERELIVRRLLRQQREQPTPRPLAA</sequence>
<protein>
    <submittedName>
        <fullName evidence="1">Uncharacterized protein</fullName>
    </submittedName>
</protein>
<dbReference type="KEGG" id="vg:55011222"/>
<organism evidence="1 2">
    <name type="scientific">Streptomyces phage Austintatious</name>
    <dbReference type="NCBI Taxonomy" id="2500795"/>
    <lineage>
        <taxon>Viruses</taxon>
        <taxon>Duplodnaviria</taxon>
        <taxon>Heunggongvirae</taxon>
        <taxon>Uroviricota</taxon>
        <taxon>Caudoviricetes</taxon>
        <taxon>Austintatiousvirus</taxon>
        <taxon>Austintatiousvirus austintatious</taxon>
    </lineage>
</organism>
<evidence type="ECO:0000313" key="2">
    <source>
        <dbReference type="Proteomes" id="UP000289599"/>
    </source>
</evidence>
<accession>A0A411AXG9</accession>
<dbReference type="RefSeq" id="YP_009819803.1">
    <property type="nucleotide sequence ID" value="NC_048153.1"/>
</dbReference>
<reference evidence="1 2" key="1">
    <citation type="submission" date="2018-12" db="EMBL/GenBank/DDBJ databases">
        <authorList>
            <person name="Menchaca C."/>
            <person name="Devoll A."/>
            <person name="Sivoravong A."/>
            <person name="Parker A."/>
            <person name="Bhuiyan S."/>
            <person name="Nayek S."/>
            <person name="Kim T."/>
            <person name="Hughes L.E."/>
            <person name="Garlena R.A."/>
            <person name="Russell D.A."/>
            <person name="Pope W.H."/>
            <person name="Jacobs-Sera D."/>
            <person name="Hatfull G.F."/>
        </authorList>
    </citation>
    <scope>NUCLEOTIDE SEQUENCE [LARGE SCALE GENOMIC DNA]</scope>
</reference>
<evidence type="ECO:0000313" key="1">
    <source>
        <dbReference type="EMBL" id="QAX92792.1"/>
    </source>
</evidence>
<proteinExistence type="predicted"/>
<keyword evidence="2" id="KW-1185">Reference proteome</keyword>
<name>A0A411AXG9_9CAUD</name>
<dbReference type="Proteomes" id="UP000289599">
    <property type="component" value="Segment"/>
</dbReference>